<name>A0A917EAU4_9SPHN</name>
<evidence type="ECO:0000313" key="3">
    <source>
        <dbReference type="Proteomes" id="UP000635071"/>
    </source>
</evidence>
<dbReference type="Proteomes" id="UP000635071">
    <property type="component" value="Unassembled WGS sequence"/>
</dbReference>
<feature type="signal peptide" evidence="1">
    <location>
        <begin position="1"/>
        <end position="20"/>
    </location>
</feature>
<comment type="caution">
    <text evidence="2">The sequence shown here is derived from an EMBL/GenBank/DDBJ whole genome shotgun (WGS) entry which is preliminary data.</text>
</comment>
<evidence type="ECO:0000256" key="1">
    <source>
        <dbReference type="SAM" id="SignalP"/>
    </source>
</evidence>
<dbReference type="Gene3D" id="3.10.450.160">
    <property type="entry name" value="inner membrane protein cigr"/>
    <property type="match status" value="1"/>
</dbReference>
<gene>
    <name evidence="2" type="ORF">GCM10011529_26730</name>
</gene>
<sequence length="173" mass="21276">MRKLLLAGITALMMAGPVLADDRDGRGDDRRDDRREWRDDRRDEWRDERRDDRSDYRRDVRDDRRDYWRDARDDRRDDRRDYRNDYRRDYRWSGNRYRGPAYMHPRGYGYRSWGVGYRVPQAYYGDRYWIGNPGQYRLPPAYRGTRWVRVGPDALLISRINGQVLQAVRGLYW</sequence>
<evidence type="ECO:0008006" key="4">
    <source>
        <dbReference type="Google" id="ProtNLM"/>
    </source>
</evidence>
<dbReference type="EMBL" id="BMJM01000011">
    <property type="protein sequence ID" value="GGE18897.1"/>
    <property type="molecule type" value="Genomic_DNA"/>
</dbReference>
<dbReference type="InterPro" id="IPR024572">
    <property type="entry name" value="RcnB"/>
</dbReference>
<accession>A0A917EAU4</accession>
<dbReference type="AlphaFoldDB" id="A0A917EAU4"/>
<keyword evidence="3" id="KW-1185">Reference proteome</keyword>
<dbReference type="Pfam" id="PF11776">
    <property type="entry name" value="RcnB"/>
    <property type="match status" value="1"/>
</dbReference>
<reference evidence="2" key="1">
    <citation type="journal article" date="2014" name="Int. J. Syst. Evol. Microbiol.">
        <title>Complete genome sequence of Corynebacterium casei LMG S-19264T (=DSM 44701T), isolated from a smear-ripened cheese.</title>
        <authorList>
            <consortium name="US DOE Joint Genome Institute (JGI-PGF)"/>
            <person name="Walter F."/>
            <person name="Albersmeier A."/>
            <person name="Kalinowski J."/>
            <person name="Ruckert C."/>
        </authorList>
    </citation>
    <scope>NUCLEOTIDE SEQUENCE</scope>
    <source>
        <strain evidence="2">CGMCC 1.15519</strain>
    </source>
</reference>
<proteinExistence type="predicted"/>
<feature type="chain" id="PRO_5037965284" description="RcnB family protein" evidence="1">
    <location>
        <begin position="21"/>
        <end position="173"/>
    </location>
</feature>
<organism evidence="2 3">
    <name type="scientific">Sandarakinorhabdus glacialis</name>
    <dbReference type="NCBI Taxonomy" id="1614636"/>
    <lineage>
        <taxon>Bacteria</taxon>
        <taxon>Pseudomonadati</taxon>
        <taxon>Pseudomonadota</taxon>
        <taxon>Alphaproteobacteria</taxon>
        <taxon>Sphingomonadales</taxon>
        <taxon>Sphingosinicellaceae</taxon>
        <taxon>Sandarakinorhabdus</taxon>
    </lineage>
</organism>
<dbReference type="RefSeq" id="WP_188763561.1">
    <property type="nucleotide sequence ID" value="NZ_BMJM01000011.1"/>
</dbReference>
<protein>
    <recommendedName>
        <fullName evidence="4">RcnB family protein</fullName>
    </recommendedName>
</protein>
<keyword evidence="1" id="KW-0732">Signal</keyword>
<evidence type="ECO:0000313" key="2">
    <source>
        <dbReference type="EMBL" id="GGE18897.1"/>
    </source>
</evidence>
<reference evidence="2" key="2">
    <citation type="submission" date="2020-09" db="EMBL/GenBank/DDBJ databases">
        <authorList>
            <person name="Sun Q."/>
            <person name="Zhou Y."/>
        </authorList>
    </citation>
    <scope>NUCLEOTIDE SEQUENCE</scope>
    <source>
        <strain evidence="2">CGMCC 1.15519</strain>
    </source>
</reference>